<sequence>VYDNAELLGTFLVECVVMDVRGDVVRVVDGYALGVFYVGDCMHFRVRGVRQGKGNAELVGDRLGE</sequence>
<dbReference type="EMBL" id="JH993847">
    <property type="protein sequence ID" value="ELQ76436.1"/>
    <property type="molecule type" value="Genomic_DNA"/>
</dbReference>
<dbReference type="VEuPathDB" id="MicrosporidiaDB:THOM_0582"/>
<evidence type="ECO:0000313" key="1">
    <source>
        <dbReference type="EMBL" id="ELQ76436.1"/>
    </source>
</evidence>
<keyword evidence="2" id="KW-1185">Reference proteome</keyword>
<dbReference type="InParanoid" id="L7JZF8"/>
<dbReference type="OrthoDB" id="10505359at2759"/>
<accession>L7JZF8</accession>
<gene>
    <name evidence="1" type="ORF">THOM_0582</name>
</gene>
<protein>
    <submittedName>
        <fullName evidence="1">Uncharacterized protein</fullName>
    </submittedName>
</protein>
<dbReference type="HOGENOM" id="CLU_2856130_0_0_1"/>
<reference evidence="1 2" key="1">
    <citation type="journal article" date="2012" name="PLoS Pathog.">
        <title>The genome of the obligate intracellular parasite Trachipleistophora hominis: new insights into microsporidian genome dynamics and reductive evolution.</title>
        <authorList>
            <person name="Heinz E."/>
            <person name="Williams T.A."/>
            <person name="Nakjang S."/>
            <person name="Noel C.J."/>
            <person name="Swan D.C."/>
            <person name="Goldberg A.V."/>
            <person name="Harris S.R."/>
            <person name="Weinmaier T."/>
            <person name="Markert S."/>
            <person name="Becher D."/>
            <person name="Bernhardt J."/>
            <person name="Dagan T."/>
            <person name="Hacker C."/>
            <person name="Lucocq J.M."/>
            <person name="Schweder T."/>
            <person name="Rattei T."/>
            <person name="Hall N."/>
            <person name="Hirt R.P."/>
            <person name="Embley T.M."/>
        </authorList>
    </citation>
    <scope>NUCLEOTIDE SEQUENCE [LARGE SCALE GENOMIC DNA]</scope>
</reference>
<proteinExistence type="predicted"/>
<name>L7JZF8_TRAHO</name>
<evidence type="ECO:0000313" key="2">
    <source>
        <dbReference type="Proteomes" id="UP000011185"/>
    </source>
</evidence>
<organism evidence="1 2">
    <name type="scientific">Trachipleistophora hominis</name>
    <name type="common">Microsporidian parasite</name>
    <dbReference type="NCBI Taxonomy" id="72359"/>
    <lineage>
        <taxon>Eukaryota</taxon>
        <taxon>Fungi</taxon>
        <taxon>Fungi incertae sedis</taxon>
        <taxon>Microsporidia</taxon>
        <taxon>Pleistophoridae</taxon>
        <taxon>Trachipleistophora</taxon>
    </lineage>
</organism>
<feature type="non-terminal residue" evidence="1">
    <location>
        <position position="1"/>
    </location>
</feature>
<dbReference type="Proteomes" id="UP000011185">
    <property type="component" value="Unassembled WGS sequence"/>
</dbReference>
<dbReference type="AlphaFoldDB" id="L7JZF8"/>